<accession>A0A1C2FWZ1</accession>
<comment type="caution">
    <text evidence="1">The sequence shown here is derived from an EMBL/GenBank/DDBJ whole genome shotgun (WGS) entry which is preliminary data.</text>
</comment>
<dbReference type="RefSeq" id="WP_065972410.1">
    <property type="nucleotide sequence ID" value="NZ_CP080624.1"/>
</dbReference>
<keyword evidence="2" id="KW-1185">Reference proteome</keyword>
<evidence type="ECO:0000313" key="1">
    <source>
        <dbReference type="EMBL" id="RCN59073.1"/>
    </source>
</evidence>
<protein>
    <submittedName>
        <fullName evidence="1">Uncharacterized protein</fullName>
    </submittedName>
</protein>
<reference evidence="1 2" key="1">
    <citation type="submission" date="2018-02" db="EMBL/GenBank/DDBJ databases">
        <title>Insights into the biology of acidophilic members of the Acidiferrobacteraceae family derived from comparative genomic analyses.</title>
        <authorList>
            <person name="Issotta F."/>
            <person name="Thyssen C."/>
            <person name="Mena C."/>
            <person name="Moya A."/>
            <person name="Bellenberg S."/>
            <person name="Sproer C."/>
            <person name="Covarrubias P.C."/>
            <person name="Sand W."/>
            <person name="Quatrini R."/>
            <person name="Vera M."/>
        </authorList>
    </citation>
    <scope>NUCLEOTIDE SEQUENCE [LARGE SCALE GENOMIC DNA]</scope>
    <source>
        <strain evidence="2">m-1</strain>
    </source>
</reference>
<dbReference type="Proteomes" id="UP000253250">
    <property type="component" value="Unassembled WGS sequence"/>
</dbReference>
<evidence type="ECO:0000313" key="2">
    <source>
        <dbReference type="Proteomes" id="UP000253250"/>
    </source>
</evidence>
<dbReference type="OrthoDB" id="573331at2"/>
<proteinExistence type="predicted"/>
<name>A0A1C2FWZ1_9GAMM</name>
<sequence>MLERTQAMSGNGVVAMHSYGRQAGTWEGILVTLGVPLIQPYRRVWQALVSAPGCRRGVTKKRSIASAKRLFGVTLKKSQDGIADALHMALWALHVYATGGM</sequence>
<organism evidence="1 2">
    <name type="scientific">Acidiferrobacter thiooxydans</name>
    <dbReference type="NCBI Taxonomy" id="163359"/>
    <lineage>
        <taxon>Bacteria</taxon>
        <taxon>Pseudomonadati</taxon>
        <taxon>Pseudomonadota</taxon>
        <taxon>Gammaproteobacteria</taxon>
        <taxon>Acidiferrobacterales</taxon>
        <taxon>Acidiferrobacteraceae</taxon>
        <taxon>Acidiferrobacter</taxon>
    </lineage>
</organism>
<dbReference type="AlphaFoldDB" id="A0A1C2FWZ1"/>
<gene>
    <name evidence="1" type="ORF">C4900_04890</name>
</gene>
<dbReference type="EMBL" id="PSYR01000001">
    <property type="protein sequence ID" value="RCN59073.1"/>
    <property type="molecule type" value="Genomic_DNA"/>
</dbReference>